<name>A0A1D1UEK6_RAMVA</name>
<dbReference type="AlphaFoldDB" id="A0A1D1UEK6"/>
<keyword evidence="2" id="KW-1185">Reference proteome</keyword>
<evidence type="ECO:0000313" key="1">
    <source>
        <dbReference type="EMBL" id="GAU88066.1"/>
    </source>
</evidence>
<dbReference type="Proteomes" id="UP000186922">
    <property type="component" value="Unassembled WGS sequence"/>
</dbReference>
<dbReference type="EMBL" id="BDGG01000001">
    <property type="protein sequence ID" value="GAU88066.1"/>
    <property type="molecule type" value="Genomic_DNA"/>
</dbReference>
<accession>A0A1D1UEK6</accession>
<gene>
    <name evidence="1" type="primary">RvY_00831</name>
    <name evidence="1" type="synonym">RvY_00831.2</name>
    <name evidence="1" type="ORF">RvY_00831-2</name>
</gene>
<protein>
    <submittedName>
        <fullName evidence="1">Uncharacterized protein</fullName>
    </submittedName>
</protein>
<proteinExistence type="predicted"/>
<organism evidence="1 2">
    <name type="scientific">Ramazzottius varieornatus</name>
    <name type="common">Water bear</name>
    <name type="synonym">Tardigrade</name>
    <dbReference type="NCBI Taxonomy" id="947166"/>
    <lineage>
        <taxon>Eukaryota</taxon>
        <taxon>Metazoa</taxon>
        <taxon>Ecdysozoa</taxon>
        <taxon>Tardigrada</taxon>
        <taxon>Eutardigrada</taxon>
        <taxon>Parachela</taxon>
        <taxon>Hypsibioidea</taxon>
        <taxon>Ramazzottiidae</taxon>
        <taxon>Ramazzottius</taxon>
    </lineage>
</organism>
<comment type="caution">
    <text evidence="1">The sequence shown here is derived from an EMBL/GenBank/DDBJ whole genome shotgun (WGS) entry which is preliminary data.</text>
</comment>
<sequence>MTFDPTAADMVKLVRPKDSLAGISERRILHGMMCPDVSTTALLHLRFEPEVESFADNWSWILKALKDNPATAASLLKTLDRYLAVFQVSDGGIQQVMCPNTLI</sequence>
<reference evidence="1 2" key="1">
    <citation type="journal article" date="2016" name="Nat. Commun.">
        <title>Extremotolerant tardigrade genome and improved radiotolerance of human cultured cells by tardigrade-unique protein.</title>
        <authorList>
            <person name="Hashimoto T."/>
            <person name="Horikawa D.D."/>
            <person name="Saito Y."/>
            <person name="Kuwahara H."/>
            <person name="Kozuka-Hata H."/>
            <person name="Shin-I T."/>
            <person name="Minakuchi Y."/>
            <person name="Ohishi K."/>
            <person name="Motoyama A."/>
            <person name="Aizu T."/>
            <person name="Enomoto A."/>
            <person name="Kondo K."/>
            <person name="Tanaka S."/>
            <person name="Hara Y."/>
            <person name="Koshikawa S."/>
            <person name="Sagara H."/>
            <person name="Miura T."/>
            <person name="Yokobori S."/>
            <person name="Miyagawa K."/>
            <person name="Suzuki Y."/>
            <person name="Kubo T."/>
            <person name="Oyama M."/>
            <person name="Kohara Y."/>
            <person name="Fujiyama A."/>
            <person name="Arakawa K."/>
            <person name="Katayama T."/>
            <person name="Toyoda A."/>
            <person name="Kunieda T."/>
        </authorList>
    </citation>
    <scope>NUCLEOTIDE SEQUENCE [LARGE SCALE GENOMIC DNA]</scope>
    <source>
        <strain evidence="1 2">YOKOZUNA-1</strain>
    </source>
</reference>
<evidence type="ECO:0000313" key="2">
    <source>
        <dbReference type="Proteomes" id="UP000186922"/>
    </source>
</evidence>